<organism evidence="1 2">
    <name type="scientific">Blattamonas nauphoetae</name>
    <dbReference type="NCBI Taxonomy" id="2049346"/>
    <lineage>
        <taxon>Eukaryota</taxon>
        <taxon>Metamonada</taxon>
        <taxon>Preaxostyla</taxon>
        <taxon>Oxymonadida</taxon>
        <taxon>Blattamonas</taxon>
    </lineage>
</organism>
<dbReference type="Proteomes" id="UP001281761">
    <property type="component" value="Unassembled WGS sequence"/>
</dbReference>
<protein>
    <submittedName>
        <fullName evidence="1">Uncharacterized protein</fullName>
    </submittedName>
</protein>
<proteinExistence type="predicted"/>
<evidence type="ECO:0000313" key="1">
    <source>
        <dbReference type="EMBL" id="KAK2950935.1"/>
    </source>
</evidence>
<name>A0ABQ9XLB2_9EUKA</name>
<keyword evidence="2" id="KW-1185">Reference proteome</keyword>
<gene>
    <name evidence="1" type="ORF">BLNAU_14125</name>
</gene>
<evidence type="ECO:0000313" key="2">
    <source>
        <dbReference type="Proteomes" id="UP001281761"/>
    </source>
</evidence>
<reference evidence="1 2" key="1">
    <citation type="journal article" date="2022" name="bioRxiv">
        <title>Genomics of Preaxostyla Flagellates Illuminates Evolutionary Transitions and the Path Towards Mitochondrial Loss.</title>
        <authorList>
            <person name="Novak L.V.F."/>
            <person name="Treitli S.C."/>
            <person name="Pyrih J."/>
            <person name="Halakuc P."/>
            <person name="Pipaliya S.V."/>
            <person name="Vacek V."/>
            <person name="Brzon O."/>
            <person name="Soukal P."/>
            <person name="Eme L."/>
            <person name="Dacks J.B."/>
            <person name="Karnkowska A."/>
            <person name="Elias M."/>
            <person name="Hampl V."/>
        </authorList>
    </citation>
    <scope>NUCLEOTIDE SEQUENCE [LARGE SCALE GENOMIC DNA]</scope>
    <source>
        <strain evidence="1">NAU3</strain>
        <tissue evidence="1">Gut</tissue>
    </source>
</reference>
<accession>A0ABQ9XLB2</accession>
<dbReference type="EMBL" id="JARBJD010000127">
    <property type="protein sequence ID" value="KAK2950935.1"/>
    <property type="molecule type" value="Genomic_DNA"/>
</dbReference>
<sequence>MITSVLAILQPLTLPISGNETILDSLIRIIVSYVNISLPECLRELGLTTAVDTNNHREMIFQKVVIPSSPFLNFLISNRNSLTGLLFHSFMNLLSILLRIGPFHLPTLEFVFASQLVITISNHLTSIEAEFLRSKAIRDISYSLDEWQAQCTEVRQSGKRMIQALILEGLEDALEENIKNDKGGAFGLSVVLNTFSIFKVLGGNANWL</sequence>
<comment type="caution">
    <text evidence="1">The sequence shown here is derived from an EMBL/GenBank/DDBJ whole genome shotgun (WGS) entry which is preliminary data.</text>
</comment>